<protein>
    <submittedName>
        <fullName evidence="4">Alcohol dehydrogenase</fullName>
    </submittedName>
</protein>
<organism evidence="4 5">
    <name type="scientific">Spirosoma radiotolerans</name>
    <dbReference type="NCBI Taxonomy" id="1379870"/>
    <lineage>
        <taxon>Bacteria</taxon>
        <taxon>Pseudomonadati</taxon>
        <taxon>Bacteroidota</taxon>
        <taxon>Cytophagia</taxon>
        <taxon>Cytophagales</taxon>
        <taxon>Cytophagaceae</taxon>
        <taxon>Spirosoma</taxon>
    </lineage>
</organism>
<proteinExistence type="predicted"/>
<dbReference type="STRING" id="1379870.SD10_14795"/>
<dbReference type="PATRIC" id="fig|1379870.5.peg.3216"/>
<dbReference type="Gene3D" id="3.40.50.1970">
    <property type="match status" value="1"/>
</dbReference>
<dbReference type="InterPro" id="IPR056798">
    <property type="entry name" value="ADH_Fe_C"/>
</dbReference>
<dbReference type="SUPFAM" id="SSF56796">
    <property type="entry name" value="Dehydroquinate synthase-like"/>
    <property type="match status" value="1"/>
</dbReference>
<dbReference type="Gene3D" id="1.20.1090.10">
    <property type="entry name" value="Dehydroquinate synthase-like - alpha domain"/>
    <property type="match status" value="1"/>
</dbReference>
<dbReference type="EMBL" id="CP010429">
    <property type="protein sequence ID" value="AKD55982.1"/>
    <property type="molecule type" value="Genomic_DNA"/>
</dbReference>
<dbReference type="OrthoDB" id="9801156at2"/>
<dbReference type="Proteomes" id="UP000033054">
    <property type="component" value="Chromosome"/>
</dbReference>
<evidence type="ECO:0000259" key="3">
    <source>
        <dbReference type="Pfam" id="PF25137"/>
    </source>
</evidence>
<dbReference type="CDD" id="cd08184">
    <property type="entry name" value="Fe-ADH_KdnB-like"/>
    <property type="match status" value="1"/>
</dbReference>
<dbReference type="KEGG" id="srd:SD10_14795"/>
<evidence type="ECO:0000313" key="4">
    <source>
        <dbReference type="EMBL" id="AKD55982.1"/>
    </source>
</evidence>
<evidence type="ECO:0000313" key="5">
    <source>
        <dbReference type="Proteomes" id="UP000033054"/>
    </source>
</evidence>
<gene>
    <name evidence="4" type="ORF">SD10_14795</name>
</gene>
<dbReference type="RefSeq" id="WP_046574671.1">
    <property type="nucleotide sequence ID" value="NZ_CP010429.1"/>
</dbReference>
<dbReference type="Pfam" id="PF00465">
    <property type="entry name" value="Fe-ADH"/>
    <property type="match status" value="1"/>
</dbReference>
<dbReference type="GO" id="GO:0046872">
    <property type="term" value="F:metal ion binding"/>
    <property type="evidence" value="ECO:0007669"/>
    <property type="project" value="InterPro"/>
</dbReference>
<dbReference type="PANTHER" id="PTHR11496">
    <property type="entry name" value="ALCOHOL DEHYDROGENASE"/>
    <property type="match status" value="1"/>
</dbReference>
<dbReference type="InterPro" id="IPR001670">
    <property type="entry name" value="ADH_Fe/GldA"/>
</dbReference>
<dbReference type="AlphaFoldDB" id="A0A0E3V7K6"/>
<dbReference type="InterPro" id="IPR039697">
    <property type="entry name" value="Alcohol_dehydrogenase_Fe"/>
</dbReference>
<keyword evidence="1" id="KW-0560">Oxidoreductase</keyword>
<accession>A0A0E3V7K6</accession>
<feature type="domain" description="Alcohol dehydrogenase iron-type/glycerol dehydrogenase GldA" evidence="2">
    <location>
        <begin position="18"/>
        <end position="184"/>
    </location>
</feature>
<sequence>MVVTPTQTTHKNFKGVEKTVFGRGSFSQLDEILAPHRVENEGYFVFLVDNYFKGKALEGQVPVHAEDLTYYISVEEHEPTTDQIDQLRDEILAKKGLPSGVVGIGGGSIMDIAKALSLMLTNEGSSTLYQGLNLIKKPGIYHVGVPTISGTGAEVSMTAVLTGPVKKLGLKCEWTVFNQIVLDPELIASVPRNWWFYTGMDTYIHCIESENGRMNNAYSHAYAEQSMKLCREVYLGPNSGQTPENDDKLMVASMMGGLSLTYSEVGVCHALSYGLSKILGTRHCYANCLIMNHLADYYPEGVAEFKEMVAYHQIDLPQGLSKDWSDDTITQMAHVSYNLPHMWLHAIGDNWQEVITIDVLKDLFRRL</sequence>
<dbReference type="HOGENOM" id="CLU_773153_0_0_10"/>
<evidence type="ECO:0000256" key="1">
    <source>
        <dbReference type="ARBA" id="ARBA00023002"/>
    </source>
</evidence>
<feature type="domain" description="Fe-containing alcohol dehydrogenase-like C-terminal" evidence="3">
    <location>
        <begin position="197"/>
        <end position="302"/>
    </location>
</feature>
<evidence type="ECO:0000259" key="2">
    <source>
        <dbReference type="Pfam" id="PF00465"/>
    </source>
</evidence>
<name>A0A0E3V7K6_9BACT</name>
<dbReference type="GO" id="GO:0004022">
    <property type="term" value="F:alcohol dehydrogenase (NAD+) activity"/>
    <property type="evidence" value="ECO:0007669"/>
    <property type="project" value="TreeGrafter"/>
</dbReference>
<dbReference type="Pfam" id="PF25137">
    <property type="entry name" value="ADH_Fe_C"/>
    <property type="match status" value="1"/>
</dbReference>
<reference evidence="4 5" key="1">
    <citation type="journal article" date="2014" name="Curr. Microbiol.">
        <title>Spirosoma radiotolerans sp. nov., a gamma-radiation-resistant bacterium isolated from gamma ray-irradiated soil.</title>
        <authorList>
            <person name="Lee J.J."/>
            <person name="Srinivasan S."/>
            <person name="Lim S."/>
            <person name="Joe M."/>
            <person name="Im S."/>
            <person name="Bae S.I."/>
            <person name="Park K.R."/>
            <person name="Han J.H."/>
            <person name="Park S.H."/>
            <person name="Joo B.M."/>
            <person name="Park S.J."/>
            <person name="Kim M.K."/>
        </authorList>
    </citation>
    <scope>NUCLEOTIDE SEQUENCE [LARGE SCALE GENOMIC DNA]</scope>
    <source>
        <strain evidence="4 5">DG5A</strain>
    </source>
</reference>
<dbReference type="PANTHER" id="PTHR11496:SF104">
    <property type="entry name" value="3-DEOXY-ALPHA-D-MANNO-OCTULOSONATE 8-OXIDASE"/>
    <property type="match status" value="1"/>
</dbReference>
<keyword evidence="5" id="KW-1185">Reference proteome</keyword>